<comment type="similarity">
    <text evidence="9">Belongs to the bacterial CoaD family.</text>
</comment>
<feature type="binding site" evidence="9">
    <location>
        <begin position="160"/>
        <end position="166"/>
    </location>
    <ligand>
        <name>ATP</name>
        <dbReference type="ChEBI" id="CHEBI:30616"/>
    </ligand>
</feature>
<keyword evidence="6 9" id="KW-0460">Magnesium</keyword>
<feature type="compositionally biased region" description="Low complexity" evidence="10">
    <location>
        <begin position="1"/>
        <end position="18"/>
    </location>
</feature>
<evidence type="ECO:0000256" key="3">
    <source>
        <dbReference type="ARBA" id="ARBA00022695"/>
    </source>
</evidence>
<keyword evidence="13" id="KW-1185">Reference proteome</keyword>
<dbReference type="InterPro" id="IPR001980">
    <property type="entry name" value="PPAT"/>
</dbReference>
<feature type="binding site" evidence="9">
    <location>
        <position position="124"/>
    </location>
    <ligand>
        <name>substrate</name>
    </ligand>
</feature>
<keyword evidence="1 9" id="KW-0963">Cytoplasm</keyword>
<dbReference type="NCBIfam" id="TIGR00125">
    <property type="entry name" value="cyt_tran_rel"/>
    <property type="match status" value="1"/>
</dbReference>
<evidence type="ECO:0000256" key="10">
    <source>
        <dbReference type="SAM" id="MobiDB-lite"/>
    </source>
</evidence>
<dbReference type="RefSeq" id="WP_299218158.1">
    <property type="nucleotide sequence ID" value="NZ_JBDGHN010000005.1"/>
</dbReference>
<evidence type="ECO:0000313" key="12">
    <source>
        <dbReference type="EMBL" id="MEN2752128.1"/>
    </source>
</evidence>
<comment type="pathway">
    <text evidence="9">Cofactor biosynthesis; coenzyme A biosynthesis; CoA from (R)-pantothenate: step 4/5.</text>
</comment>
<dbReference type="InterPro" id="IPR014729">
    <property type="entry name" value="Rossmann-like_a/b/a_fold"/>
</dbReference>
<comment type="subunit">
    <text evidence="9">Homohexamer.</text>
</comment>
<dbReference type="Proteomes" id="UP001461960">
    <property type="component" value="Unassembled WGS sequence"/>
</dbReference>
<dbReference type="PRINTS" id="PR01020">
    <property type="entry name" value="LPSBIOSNTHSS"/>
</dbReference>
<evidence type="ECO:0000256" key="6">
    <source>
        <dbReference type="ARBA" id="ARBA00022842"/>
    </source>
</evidence>
<evidence type="ECO:0000259" key="11">
    <source>
        <dbReference type="Pfam" id="PF01467"/>
    </source>
</evidence>
<dbReference type="PANTHER" id="PTHR21342:SF1">
    <property type="entry name" value="PHOSPHOPANTETHEINE ADENYLYLTRANSFERASE"/>
    <property type="match status" value="1"/>
</dbReference>
<evidence type="ECO:0000256" key="8">
    <source>
        <dbReference type="ARBA" id="ARBA00029346"/>
    </source>
</evidence>
<proteinExistence type="inferred from homology"/>
<keyword evidence="2 9" id="KW-0808">Transferase</keyword>
<reference evidence="12 13" key="1">
    <citation type="submission" date="2024-05" db="EMBL/GenBank/DDBJ databases">
        <authorList>
            <person name="Kim H.-Y."/>
            <person name="Kim E."/>
            <person name="Cai Y."/>
            <person name="Yang S.-M."/>
            <person name="Lee W."/>
        </authorList>
    </citation>
    <scope>NUCLEOTIDE SEQUENCE [LARGE SCALE GENOMIC DNA]</scope>
    <source>
        <strain evidence="12 13">FBL11</strain>
    </source>
</reference>
<comment type="function">
    <text evidence="9">Reversibly transfers an adenylyl group from ATP to 4'-phosphopantetheine, yielding dephospho-CoA (dPCoA) and pyrophosphate.</text>
</comment>
<feature type="binding site" evidence="9">
    <location>
        <begin position="46"/>
        <end position="47"/>
    </location>
    <ligand>
        <name>ATP</name>
        <dbReference type="ChEBI" id="CHEBI:30616"/>
    </ligand>
</feature>
<dbReference type="EMBL" id="JBDGHN010000005">
    <property type="protein sequence ID" value="MEN2752128.1"/>
    <property type="molecule type" value="Genomic_DNA"/>
</dbReference>
<keyword evidence="3 9" id="KW-0548">Nucleotidyltransferase</keyword>
<evidence type="ECO:0000256" key="5">
    <source>
        <dbReference type="ARBA" id="ARBA00022840"/>
    </source>
</evidence>
<dbReference type="EC" id="2.7.7.3" evidence="9"/>
<feature type="binding site" evidence="9">
    <location>
        <begin position="125"/>
        <end position="127"/>
    </location>
    <ligand>
        <name>ATP</name>
        <dbReference type="ChEBI" id="CHEBI:30616"/>
    </ligand>
</feature>
<evidence type="ECO:0000313" key="13">
    <source>
        <dbReference type="Proteomes" id="UP001461960"/>
    </source>
</evidence>
<keyword evidence="4 9" id="KW-0547">Nucleotide-binding</keyword>
<dbReference type="InterPro" id="IPR004821">
    <property type="entry name" value="Cyt_trans-like"/>
</dbReference>
<evidence type="ECO:0000256" key="9">
    <source>
        <dbReference type="HAMAP-Rule" id="MF_00151"/>
    </source>
</evidence>
<accession>A0ABU9X9P1</accession>
<feature type="binding site" evidence="9">
    <location>
        <position position="110"/>
    </location>
    <ligand>
        <name>substrate</name>
    </ligand>
</feature>
<comment type="subcellular location">
    <subcellularLocation>
        <location evidence="9">Cytoplasm</location>
    </subcellularLocation>
</comment>
<evidence type="ECO:0000256" key="7">
    <source>
        <dbReference type="ARBA" id="ARBA00022993"/>
    </source>
</evidence>
<gene>
    <name evidence="9 12" type="primary">coaD</name>
    <name evidence="12" type="ORF">AAIR29_10840</name>
</gene>
<keyword evidence="5 9" id="KW-0067">ATP-binding</keyword>
<feature type="binding site" evidence="9">
    <location>
        <position position="54"/>
    </location>
    <ligand>
        <name>ATP</name>
        <dbReference type="ChEBI" id="CHEBI:30616"/>
    </ligand>
</feature>
<feature type="region of interest" description="Disordered" evidence="10">
    <location>
        <begin position="1"/>
        <end position="31"/>
    </location>
</feature>
<dbReference type="HAMAP" id="MF_00151">
    <property type="entry name" value="PPAT_bact"/>
    <property type="match status" value="1"/>
</dbReference>
<dbReference type="SUPFAM" id="SSF52374">
    <property type="entry name" value="Nucleotidylyl transferase"/>
    <property type="match status" value="1"/>
</dbReference>
<evidence type="ECO:0000256" key="1">
    <source>
        <dbReference type="ARBA" id="ARBA00022490"/>
    </source>
</evidence>
<dbReference type="CDD" id="cd02163">
    <property type="entry name" value="PPAT"/>
    <property type="match status" value="1"/>
</dbReference>
<organism evidence="12 13">
    <name type="scientific">Psychrobacter saeujeotis</name>
    <dbReference type="NCBI Taxonomy" id="3143436"/>
    <lineage>
        <taxon>Bacteria</taxon>
        <taxon>Pseudomonadati</taxon>
        <taxon>Pseudomonadota</taxon>
        <taxon>Gammaproteobacteria</taxon>
        <taxon>Moraxellales</taxon>
        <taxon>Moraxellaceae</taxon>
        <taxon>Psychrobacter</taxon>
    </lineage>
</organism>
<name>A0ABU9X9P1_9GAMM</name>
<evidence type="ECO:0000256" key="2">
    <source>
        <dbReference type="ARBA" id="ARBA00022679"/>
    </source>
</evidence>
<dbReference type="NCBIfam" id="TIGR01510">
    <property type="entry name" value="coaD_prev_kdtB"/>
    <property type="match status" value="1"/>
</dbReference>
<dbReference type="Gene3D" id="3.40.50.620">
    <property type="entry name" value="HUPs"/>
    <property type="match status" value="1"/>
</dbReference>
<comment type="cofactor">
    <cofactor evidence="9">
        <name>Mg(2+)</name>
        <dbReference type="ChEBI" id="CHEBI:18420"/>
    </cofactor>
</comment>
<comment type="catalytic activity">
    <reaction evidence="8 9">
        <text>(R)-4'-phosphopantetheine + ATP + H(+) = 3'-dephospho-CoA + diphosphate</text>
        <dbReference type="Rhea" id="RHEA:19801"/>
        <dbReference type="ChEBI" id="CHEBI:15378"/>
        <dbReference type="ChEBI" id="CHEBI:30616"/>
        <dbReference type="ChEBI" id="CHEBI:33019"/>
        <dbReference type="ChEBI" id="CHEBI:57328"/>
        <dbReference type="ChEBI" id="CHEBI:61723"/>
        <dbReference type="EC" id="2.7.7.3"/>
    </reaction>
</comment>
<dbReference type="PANTHER" id="PTHR21342">
    <property type="entry name" value="PHOSPHOPANTETHEINE ADENYLYLTRANSFERASE"/>
    <property type="match status" value="1"/>
</dbReference>
<feature type="binding site" evidence="9">
    <location>
        <position position="135"/>
    </location>
    <ligand>
        <name>ATP</name>
        <dbReference type="ChEBI" id="CHEBI:30616"/>
    </ligand>
</feature>
<keyword evidence="7 9" id="KW-0173">Coenzyme A biosynthesis</keyword>
<sequence>MNPATSSNDLDSNLPNSNASELSNATKSLESSKSSKLHTKILYPGTFDPITNGHVDLVTRATKLFDEVVIAVASGHHKKPLFSFEERVALVETVFADLPQVSVVGFEGLLVDFMREKNATAVLRGLRAMSDFEYEFQLANMNRELDERFEAVFLTPSQHYSFISSTMIREIAKLDGDVSKFVPKCVSQAFINKLGS</sequence>
<feature type="domain" description="Cytidyltransferase-like" evidence="11">
    <location>
        <begin position="42"/>
        <end position="170"/>
    </location>
</feature>
<comment type="caution">
    <text evidence="12">The sequence shown here is derived from an EMBL/GenBank/DDBJ whole genome shotgun (WGS) entry which is preliminary data.</text>
</comment>
<feature type="binding site" evidence="9">
    <location>
        <position position="46"/>
    </location>
    <ligand>
        <name>substrate</name>
    </ligand>
</feature>
<dbReference type="Pfam" id="PF01467">
    <property type="entry name" value="CTP_transf_like"/>
    <property type="match status" value="1"/>
</dbReference>
<protein>
    <recommendedName>
        <fullName evidence="9">Phosphopantetheine adenylyltransferase</fullName>
        <ecNumber evidence="9">2.7.7.3</ecNumber>
    </recommendedName>
    <alternativeName>
        <fullName evidence="9">Dephospho-CoA pyrophosphorylase</fullName>
    </alternativeName>
    <alternativeName>
        <fullName evidence="9">Pantetheine-phosphate adenylyltransferase</fullName>
        <shortName evidence="9">PPAT</shortName>
    </alternativeName>
</protein>
<evidence type="ECO:0000256" key="4">
    <source>
        <dbReference type="ARBA" id="ARBA00022741"/>
    </source>
</evidence>
<feature type="site" description="Transition state stabilizer" evidence="9">
    <location>
        <position position="54"/>
    </location>
</feature>
<dbReference type="GO" id="GO:0004595">
    <property type="term" value="F:pantetheine-phosphate adenylyltransferase activity"/>
    <property type="evidence" value="ECO:0007669"/>
    <property type="project" value="UniProtKB-EC"/>
</dbReference>
<feature type="binding site" evidence="9">
    <location>
        <position position="78"/>
    </location>
    <ligand>
        <name>substrate</name>
    </ligand>
</feature>